<feature type="domain" description="Piwi" evidence="8">
    <location>
        <begin position="546"/>
        <end position="854"/>
    </location>
</feature>
<evidence type="ECO:0000256" key="1">
    <source>
        <dbReference type="ARBA" id="ARBA00008201"/>
    </source>
</evidence>
<proteinExistence type="inferred from homology"/>
<dbReference type="Gene3D" id="2.170.260.10">
    <property type="entry name" value="paz domain"/>
    <property type="match status" value="1"/>
</dbReference>
<dbReference type="PANTHER" id="PTHR22891">
    <property type="entry name" value="EUKARYOTIC TRANSLATION INITIATION FACTOR 2C"/>
    <property type="match status" value="1"/>
</dbReference>
<dbReference type="SUPFAM" id="SSF101690">
    <property type="entry name" value="PAZ domain"/>
    <property type="match status" value="1"/>
</dbReference>
<keyword evidence="2" id="KW-0678">Repressor</keyword>
<dbReference type="AlphaFoldDB" id="A0AAV3RB82"/>
<reference evidence="9 10" key="1">
    <citation type="submission" date="2024-01" db="EMBL/GenBank/DDBJ databases">
        <title>The complete chloroplast genome sequence of Lithospermum erythrorhizon: insights into the phylogenetic relationship among Boraginaceae species and the maternal lineages of purple gromwells.</title>
        <authorList>
            <person name="Okada T."/>
            <person name="Watanabe K."/>
        </authorList>
    </citation>
    <scope>NUCLEOTIDE SEQUENCE [LARGE SCALE GENOMIC DNA]</scope>
</reference>
<keyword evidence="5" id="KW-0943">RNA-mediated gene silencing</keyword>
<evidence type="ECO:0000256" key="3">
    <source>
        <dbReference type="ARBA" id="ARBA00022845"/>
    </source>
</evidence>
<dbReference type="SUPFAM" id="SSF53098">
    <property type="entry name" value="Ribonuclease H-like"/>
    <property type="match status" value="1"/>
</dbReference>
<evidence type="ECO:0000256" key="6">
    <source>
        <dbReference type="ARBA" id="ARBA00023274"/>
    </source>
</evidence>
<dbReference type="Gene3D" id="3.30.420.10">
    <property type="entry name" value="Ribonuclease H-like superfamily/Ribonuclease H"/>
    <property type="match status" value="1"/>
</dbReference>
<dbReference type="Pfam" id="PF02171">
    <property type="entry name" value="Piwi"/>
    <property type="match status" value="1"/>
</dbReference>
<dbReference type="CDD" id="cd04657">
    <property type="entry name" value="Piwi_ago-like"/>
    <property type="match status" value="1"/>
</dbReference>
<dbReference type="SMART" id="SM01163">
    <property type="entry name" value="DUF1785"/>
    <property type="match status" value="1"/>
</dbReference>
<protein>
    <submittedName>
        <fullName evidence="9">Translation initiation factor</fullName>
    </submittedName>
</protein>
<dbReference type="CDD" id="cd02846">
    <property type="entry name" value="PAZ_argonaute_like"/>
    <property type="match status" value="1"/>
</dbReference>
<dbReference type="PROSITE" id="PS50821">
    <property type="entry name" value="PAZ"/>
    <property type="match status" value="1"/>
</dbReference>
<dbReference type="PROSITE" id="PS50822">
    <property type="entry name" value="PIWI"/>
    <property type="match status" value="1"/>
</dbReference>
<feature type="domain" description="PAZ" evidence="7">
    <location>
        <begin position="262"/>
        <end position="379"/>
    </location>
</feature>
<dbReference type="InterPro" id="IPR014811">
    <property type="entry name" value="ArgoL1"/>
</dbReference>
<keyword evidence="9" id="KW-0648">Protein biosynthesis</keyword>
<keyword evidence="10" id="KW-1185">Reference proteome</keyword>
<dbReference type="Proteomes" id="UP001454036">
    <property type="component" value="Unassembled WGS sequence"/>
</dbReference>
<dbReference type="SMART" id="SM00950">
    <property type="entry name" value="Piwi"/>
    <property type="match status" value="1"/>
</dbReference>
<gene>
    <name evidence="9" type="ORF">LIER_26037</name>
</gene>
<dbReference type="Gene3D" id="3.40.50.2300">
    <property type="match status" value="1"/>
</dbReference>
<dbReference type="SMART" id="SM00949">
    <property type="entry name" value="PAZ"/>
    <property type="match status" value="1"/>
</dbReference>
<dbReference type="Pfam" id="PF08699">
    <property type="entry name" value="ArgoL1"/>
    <property type="match status" value="1"/>
</dbReference>
<dbReference type="FunFam" id="3.30.420.10:FF:000091">
    <property type="entry name" value="Protein argonaute 3"/>
    <property type="match status" value="1"/>
</dbReference>
<dbReference type="GO" id="GO:0031047">
    <property type="term" value="P:regulatory ncRNA-mediated gene silencing"/>
    <property type="evidence" value="ECO:0007669"/>
    <property type="project" value="UniProtKB-KW"/>
</dbReference>
<evidence type="ECO:0000256" key="2">
    <source>
        <dbReference type="ARBA" id="ARBA00022491"/>
    </source>
</evidence>
<evidence type="ECO:0000256" key="5">
    <source>
        <dbReference type="ARBA" id="ARBA00023158"/>
    </source>
</evidence>
<dbReference type="FunFam" id="2.170.260.10:FF:000008">
    <property type="entry name" value="Protein argonaute 7"/>
    <property type="match status" value="1"/>
</dbReference>
<evidence type="ECO:0000313" key="10">
    <source>
        <dbReference type="Proteomes" id="UP001454036"/>
    </source>
</evidence>
<dbReference type="Pfam" id="PF16487">
    <property type="entry name" value="ArgoMid"/>
    <property type="match status" value="1"/>
</dbReference>
<dbReference type="InterPro" id="IPR032473">
    <property type="entry name" value="Argonaute_Mid_dom"/>
</dbReference>
<keyword evidence="3" id="KW-0810">Translation regulation</keyword>
<dbReference type="Pfam" id="PF02170">
    <property type="entry name" value="PAZ"/>
    <property type="match status" value="1"/>
</dbReference>
<dbReference type="Pfam" id="PF16486">
    <property type="entry name" value="ArgoN"/>
    <property type="match status" value="1"/>
</dbReference>
<sequence length="893" mass="101074">MESLGLKEDLGSTLHRQPPVIAPNMKPERVEQSKYEIVSRPAFGSSGRHINLLANHFKVSVRNPDQTFYQYSVSIISEEKKEIISKGIRRKVIDRIYQIYSTELHGEKFAYDGDKSLYTIVPLPHNNLDFTVLIEDTFAKCNGSIDSSKRCKQAPRSRTFSAAISYAAKIPLCSISLPLQRVERESTQDSLRVLDIILRQQAANRGFFLVRQSFFHDDSRNFVDVGGGVTGFRGFHSSFRPTHGGLSLNLDVSTTMILTPGPVIDFILANQNVKDHRHIDWQRAKKMLKGIRIKTRHSNMELKIIGLSERPCNQQLFTFKMKSNSVVNGEEDVTDITVDEYFTKHHNIELTFSRLMPCLDVGKPKRPIYLPIELCSVVSLQRYRKELSGTQRASLVEKSRQKPDERILVLTDVLRRNKYDEDPLLSCISIEKQLTEVDGRVLEAPKLKIGNNEDCIPRNGRWNYSNKHFLNPMRIDSWAVVNFSSRCDISQLSRELINCGMKKGIQIDRPHTLIDEDPLYRRALPVVRVEHMFEKIMDKFVDPPQFLLCVLSERKNSDLYGPWKKRCLIDFGIVSQCASPIKINDQYLSNLLLKINAKLGGTNSLLSIENSSCVPIIKDTPTLILGMDVSHGSTSQPDIPSIAAVVGSRCWPLISKYRASVRSQSSKVEMIESLYIPLADGKDDGIMRELLMEFYKSSNQRKPARIIVFRDGVSESQFSHVLNNELDQMIKAYKHLGETDVPKFTVVVAQKNHHTKIFQAGASENVPPGTVVDANIVHPKYYDFYMCAHAGMIGTSRPAHYHVLVDEIGFSPDDLQNLILSLSYVYQRSTSAVSIVAPICYAHLAARQMGEILKVEESSETSSGQRSMTSEESICVPELPRLHKNVASSMFFC</sequence>
<evidence type="ECO:0000259" key="7">
    <source>
        <dbReference type="PROSITE" id="PS50821"/>
    </source>
</evidence>
<dbReference type="InterPro" id="IPR036397">
    <property type="entry name" value="RNaseH_sf"/>
</dbReference>
<dbReference type="InterPro" id="IPR045246">
    <property type="entry name" value="Piwi_ago-like"/>
</dbReference>
<organism evidence="9 10">
    <name type="scientific">Lithospermum erythrorhizon</name>
    <name type="common">Purple gromwell</name>
    <name type="synonym">Lithospermum officinale var. erythrorhizon</name>
    <dbReference type="NCBI Taxonomy" id="34254"/>
    <lineage>
        <taxon>Eukaryota</taxon>
        <taxon>Viridiplantae</taxon>
        <taxon>Streptophyta</taxon>
        <taxon>Embryophyta</taxon>
        <taxon>Tracheophyta</taxon>
        <taxon>Spermatophyta</taxon>
        <taxon>Magnoliopsida</taxon>
        <taxon>eudicotyledons</taxon>
        <taxon>Gunneridae</taxon>
        <taxon>Pentapetalae</taxon>
        <taxon>asterids</taxon>
        <taxon>lamiids</taxon>
        <taxon>Boraginales</taxon>
        <taxon>Boraginaceae</taxon>
        <taxon>Boraginoideae</taxon>
        <taxon>Lithospermeae</taxon>
        <taxon>Lithospermum</taxon>
    </lineage>
</organism>
<dbReference type="InterPro" id="IPR036085">
    <property type="entry name" value="PAZ_dom_sf"/>
</dbReference>
<evidence type="ECO:0000256" key="4">
    <source>
        <dbReference type="ARBA" id="ARBA00022884"/>
    </source>
</evidence>
<keyword evidence="9" id="KW-0396">Initiation factor</keyword>
<dbReference type="InterPro" id="IPR032474">
    <property type="entry name" value="Argonaute_N"/>
</dbReference>
<dbReference type="GO" id="GO:0003743">
    <property type="term" value="F:translation initiation factor activity"/>
    <property type="evidence" value="ECO:0007669"/>
    <property type="project" value="UniProtKB-KW"/>
</dbReference>
<dbReference type="InterPro" id="IPR003100">
    <property type="entry name" value="PAZ_dom"/>
</dbReference>
<dbReference type="GO" id="GO:1990904">
    <property type="term" value="C:ribonucleoprotein complex"/>
    <property type="evidence" value="ECO:0007669"/>
    <property type="project" value="UniProtKB-KW"/>
</dbReference>
<accession>A0AAV3RB82</accession>
<dbReference type="EMBL" id="BAABME010007986">
    <property type="protein sequence ID" value="GAA0172158.1"/>
    <property type="molecule type" value="Genomic_DNA"/>
</dbReference>
<dbReference type="GO" id="GO:0003723">
    <property type="term" value="F:RNA binding"/>
    <property type="evidence" value="ECO:0007669"/>
    <property type="project" value="UniProtKB-KW"/>
</dbReference>
<comment type="similarity">
    <text evidence="1">Belongs to the argonaute family. Ago subfamily.</text>
</comment>
<name>A0AAV3RB82_LITER</name>
<keyword evidence="6" id="KW-0687">Ribonucleoprotein</keyword>
<dbReference type="GO" id="GO:0006417">
    <property type="term" value="P:regulation of translation"/>
    <property type="evidence" value="ECO:0007669"/>
    <property type="project" value="UniProtKB-KW"/>
</dbReference>
<dbReference type="InterPro" id="IPR003165">
    <property type="entry name" value="Piwi"/>
</dbReference>
<comment type="caution">
    <text evidence="9">The sequence shown here is derived from an EMBL/GenBank/DDBJ whole genome shotgun (WGS) entry which is preliminary data.</text>
</comment>
<evidence type="ECO:0000259" key="8">
    <source>
        <dbReference type="PROSITE" id="PS50822"/>
    </source>
</evidence>
<keyword evidence="4" id="KW-0694">RNA-binding</keyword>
<dbReference type="InterPro" id="IPR012337">
    <property type="entry name" value="RNaseH-like_sf"/>
</dbReference>
<dbReference type="GO" id="GO:0051607">
    <property type="term" value="P:defense response to virus"/>
    <property type="evidence" value="ECO:0007669"/>
    <property type="project" value="UniProtKB-ARBA"/>
</dbReference>
<evidence type="ECO:0000313" key="9">
    <source>
        <dbReference type="EMBL" id="GAA0172158.1"/>
    </source>
</evidence>